<evidence type="ECO:0000256" key="5">
    <source>
        <dbReference type="ARBA" id="ARBA00023242"/>
    </source>
</evidence>
<evidence type="ECO:0000256" key="4">
    <source>
        <dbReference type="ARBA" id="ARBA00023155"/>
    </source>
</evidence>
<dbReference type="AlphaFoldDB" id="A0AAD7ZM45"/>
<dbReference type="InterPro" id="IPR001827">
    <property type="entry name" value="Homeobox_Antennapedia_CS"/>
</dbReference>
<evidence type="ECO:0000256" key="6">
    <source>
        <dbReference type="SAM" id="MobiDB-lite"/>
    </source>
</evidence>
<evidence type="ECO:0000256" key="2">
    <source>
        <dbReference type="ARBA" id="ARBA00022473"/>
    </source>
</evidence>
<comment type="subcellular location">
    <subcellularLocation>
        <location evidence="1">Nucleus</location>
    </subcellularLocation>
</comment>
<comment type="caution">
    <text evidence="7">The sequence shown here is derived from an EMBL/GenBank/DDBJ whole genome shotgun (WGS) entry which is preliminary data.</text>
</comment>
<dbReference type="GO" id="GO:0003677">
    <property type="term" value="F:DNA binding"/>
    <property type="evidence" value="ECO:0007669"/>
    <property type="project" value="UniProtKB-KW"/>
</dbReference>
<evidence type="ECO:0000313" key="7">
    <source>
        <dbReference type="EMBL" id="KAJ9582922.1"/>
    </source>
</evidence>
<dbReference type="EMBL" id="JASPKZ010007709">
    <property type="protein sequence ID" value="KAJ9582922.1"/>
    <property type="molecule type" value="Genomic_DNA"/>
</dbReference>
<protein>
    <submittedName>
        <fullName evidence="7">Uncharacterized protein</fullName>
    </submittedName>
</protein>
<keyword evidence="3" id="KW-0238">DNA-binding</keyword>
<evidence type="ECO:0000313" key="8">
    <source>
        <dbReference type="Proteomes" id="UP001233999"/>
    </source>
</evidence>
<feature type="region of interest" description="Disordered" evidence="6">
    <location>
        <begin position="1"/>
        <end position="40"/>
    </location>
</feature>
<feature type="non-terminal residue" evidence="7">
    <location>
        <position position="1"/>
    </location>
</feature>
<reference evidence="7" key="2">
    <citation type="submission" date="2023-05" db="EMBL/GenBank/DDBJ databases">
        <authorList>
            <person name="Fouks B."/>
        </authorList>
    </citation>
    <scope>NUCLEOTIDE SEQUENCE</scope>
    <source>
        <strain evidence="7">Stay&amp;Tobe</strain>
        <tissue evidence="7">Testes</tissue>
    </source>
</reference>
<keyword evidence="8" id="KW-1185">Reference proteome</keyword>
<proteinExistence type="predicted"/>
<keyword evidence="4" id="KW-0371">Homeobox</keyword>
<organism evidence="7 8">
    <name type="scientific">Diploptera punctata</name>
    <name type="common">Pacific beetle cockroach</name>
    <dbReference type="NCBI Taxonomy" id="6984"/>
    <lineage>
        <taxon>Eukaryota</taxon>
        <taxon>Metazoa</taxon>
        <taxon>Ecdysozoa</taxon>
        <taxon>Arthropoda</taxon>
        <taxon>Hexapoda</taxon>
        <taxon>Insecta</taxon>
        <taxon>Pterygota</taxon>
        <taxon>Neoptera</taxon>
        <taxon>Polyneoptera</taxon>
        <taxon>Dictyoptera</taxon>
        <taxon>Blattodea</taxon>
        <taxon>Blaberoidea</taxon>
        <taxon>Blaberidae</taxon>
        <taxon>Diplopterinae</taxon>
        <taxon>Diploptera</taxon>
    </lineage>
</organism>
<dbReference type="Proteomes" id="UP001233999">
    <property type="component" value="Unassembled WGS sequence"/>
</dbReference>
<evidence type="ECO:0000256" key="1">
    <source>
        <dbReference type="ARBA" id="ARBA00004123"/>
    </source>
</evidence>
<name>A0AAD7ZM45_DIPPU</name>
<feature type="region of interest" description="Disordered" evidence="6">
    <location>
        <begin position="94"/>
        <end position="139"/>
    </location>
</feature>
<feature type="compositionally biased region" description="Pro residues" evidence="6">
    <location>
        <begin position="99"/>
        <end position="111"/>
    </location>
</feature>
<dbReference type="GO" id="GO:0005634">
    <property type="term" value="C:nucleus"/>
    <property type="evidence" value="ECO:0007669"/>
    <property type="project" value="UniProtKB-SubCell"/>
</dbReference>
<evidence type="ECO:0000256" key="3">
    <source>
        <dbReference type="ARBA" id="ARBA00023125"/>
    </source>
</evidence>
<keyword evidence="5" id="KW-0539">Nucleus</keyword>
<feature type="compositionally biased region" description="Pro residues" evidence="6">
    <location>
        <begin position="122"/>
        <end position="134"/>
    </location>
</feature>
<dbReference type="GO" id="GO:0003700">
    <property type="term" value="F:DNA-binding transcription factor activity"/>
    <property type="evidence" value="ECO:0007669"/>
    <property type="project" value="InterPro"/>
</dbReference>
<sequence length="225" mass="23897">MRGKQQSRGQHLGPDDDEDDFVSVKTRPPTPVLDGCGGGGGGGGTAGFWLAAVTAAAGGPPHGVHPMDGCLTSETGFINSQPSMAEFMTALPQLTGEIHPPPPGSLSPPPGSYQGMVDSHGQPPPGQQPPPPGVNVPEYPWMKEKKTTRKSNQQGLTTKPRSHRCSIHFITTVYLEKENKIKIIYLSSNSDKKLVMNLGCKYVQLKAQIPGIIRAITSNGISLLL</sequence>
<keyword evidence="2" id="KW-0217">Developmental protein</keyword>
<accession>A0AAD7ZM45</accession>
<reference evidence="7" key="1">
    <citation type="journal article" date="2023" name="IScience">
        <title>Live-bearing cockroach genome reveals convergent evolutionary mechanisms linked to viviparity in insects and beyond.</title>
        <authorList>
            <person name="Fouks B."/>
            <person name="Harrison M.C."/>
            <person name="Mikhailova A.A."/>
            <person name="Marchal E."/>
            <person name="English S."/>
            <person name="Carruthers M."/>
            <person name="Jennings E.C."/>
            <person name="Chiamaka E.L."/>
            <person name="Frigard R.A."/>
            <person name="Pippel M."/>
            <person name="Attardo G.M."/>
            <person name="Benoit J.B."/>
            <person name="Bornberg-Bauer E."/>
            <person name="Tobe S.S."/>
        </authorList>
    </citation>
    <scope>NUCLEOTIDE SEQUENCE</scope>
    <source>
        <strain evidence="7">Stay&amp;Tobe</strain>
    </source>
</reference>
<gene>
    <name evidence="7" type="ORF">L9F63_022734</name>
</gene>
<dbReference type="PROSITE" id="PS00032">
    <property type="entry name" value="ANTENNAPEDIA"/>
    <property type="match status" value="1"/>
</dbReference>